<evidence type="ECO:0000259" key="4">
    <source>
        <dbReference type="PROSITE" id="PS50943"/>
    </source>
</evidence>
<evidence type="ECO:0000256" key="2">
    <source>
        <dbReference type="ARBA" id="ARBA00023125"/>
    </source>
</evidence>
<keyword evidence="2" id="KW-0238">DNA-binding</keyword>
<dbReference type="PANTHER" id="PTHR46797">
    <property type="entry name" value="HTH-TYPE TRANSCRIPTIONAL REGULATOR"/>
    <property type="match status" value="1"/>
</dbReference>
<organism evidence="5 6">
    <name type="scientific">[Clostridium] leptum</name>
    <dbReference type="NCBI Taxonomy" id="1535"/>
    <lineage>
        <taxon>Bacteria</taxon>
        <taxon>Bacillati</taxon>
        <taxon>Bacillota</taxon>
        <taxon>Clostridia</taxon>
        <taxon>Eubacteriales</taxon>
        <taxon>Oscillospiraceae</taxon>
        <taxon>Oscillospiraceae incertae sedis</taxon>
    </lineage>
</organism>
<accession>A0A412AZK3</accession>
<name>A0A412AZK3_9FIRM</name>
<dbReference type="PANTHER" id="PTHR46797:SF23">
    <property type="entry name" value="HTH-TYPE TRANSCRIPTIONAL REGULATOR SUTR"/>
    <property type="match status" value="1"/>
</dbReference>
<dbReference type="CDD" id="cd00093">
    <property type="entry name" value="HTH_XRE"/>
    <property type="match status" value="1"/>
</dbReference>
<protein>
    <submittedName>
        <fullName evidence="5">XRE family transcriptional regulator</fullName>
    </submittedName>
</protein>
<dbReference type="EMBL" id="QRTC01000010">
    <property type="protein sequence ID" value="RGQ42759.1"/>
    <property type="molecule type" value="Genomic_DNA"/>
</dbReference>
<dbReference type="GO" id="GO:0003677">
    <property type="term" value="F:DNA binding"/>
    <property type="evidence" value="ECO:0007669"/>
    <property type="project" value="UniProtKB-KW"/>
</dbReference>
<keyword evidence="3" id="KW-0804">Transcription</keyword>
<proteinExistence type="predicted"/>
<dbReference type="SMART" id="SM00530">
    <property type="entry name" value="HTH_XRE"/>
    <property type="match status" value="1"/>
</dbReference>
<evidence type="ECO:0000256" key="3">
    <source>
        <dbReference type="ARBA" id="ARBA00023163"/>
    </source>
</evidence>
<dbReference type="Gene3D" id="1.10.260.40">
    <property type="entry name" value="lambda repressor-like DNA-binding domains"/>
    <property type="match status" value="1"/>
</dbReference>
<dbReference type="PROSITE" id="PS50943">
    <property type="entry name" value="HTH_CROC1"/>
    <property type="match status" value="1"/>
</dbReference>
<dbReference type="Proteomes" id="UP000284751">
    <property type="component" value="Unassembled WGS sequence"/>
</dbReference>
<feature type="domain" description="HTH cro/C1-type" evidence="4">
    <location>
        <begin position="15"/>
        <end position="69"/>
    </location>
</feature>
<dbReference type="InterPro" id="IPR050807">
    <property type="entry name" value="TransReg_Diox_bact_type"/>
</dbReference>
<dbReference type="GO" id="GO:0005829">
    <property type="term" value="C:cytosol"/>
    <property type="evidence" value="ECO:0007669"/>
    <property type="project" value="TreeGrafter"/>
</dbReference>
<evidence type="ECO:0000313" key="6">
    <source>
        <dbReference type="Proteomes" id="UP000284751"/>
    </source>
</evidence>
<dbReference type="AlphaFoldDB" id="A0A412AZK3"/>
<dbReference type="InterPro" id="IPR001387">
    <property type="entry name" value="Cro/C1-type_HTH"/>
</dbReference>
<evidence type="ECO:0000256" key="1">
    <source>
        <dbReference type="ARBA" id="ARBA00023015"/>
    </source>
</evidence>
<sequence length="113" mass="12848">MREKKEINIKVGNEIRIAREKAGLTQEQFGEMVGLGTKNVSDIERGVAGITIATLKRICERLSISSDTILFGDQTANDVEYISERLERLSPEKFTAVLNFLNHIFEMYARLEQ</sequence>
<comment type="caution">
    <text evidence="5">The sequence shown here is derived from an EMBL/GenBank/DDBJ whole genome shotgun (WGS) entry which is preliminary data.</text>
</comment>
<dbReference type="Pfam" id="PF01381">
    <property type="entry name" value="HTH_3"/>
    <property type="match status" value="1"/>
</dbReference>
<dbReference type="GO" id="GO:0003700">
    <property type="term" value="F:DNA-binding transcription factor activity"/>
    <property type="evidence" value="ECO:0007669"/>
    <property type="project" value="TreeGrafter"/>
</dbReference>
<evidence type="ECO:0000313" key="5">
    <source>
        <dbReference type="EMBL" id="RGQ42759.1"/>
    </source>
</evidence>
<reference evidence="5 6" key="1">
    <citation type="submission" date="2018-08" db="EMBL/GenBank/DDBJ databases">
        <title>A genome reference for cultivated species of the human gut microbiota.</title>
        <authorList>
            <person name="Zou Y."/>
            <person name="Xue W."/>
            <person name="Luo G."/>
        </authorList>
    </citation>
    <scope>NUCLEOTIDE SEQUENCE [LARGE SCALE GENOMIC DNA]</scope>
    <source>
        <strain evidence="5 6">AF28-26</strain>
    </source>
</reference>
<keyword evidence="1" id="KW-0805">Transcription regulation</keyword>
<dbReference type="InterPro" id="IPR010982">
    <property type="entry name" value="Lambda_DNA-bd_dom_sf"/>
</dbReference>
<dbReference type="SUPFAM" id="SSF47413">
    <property type="entry name" value="lambda repressor-like DNA-binding domains"/>
    <property type="match status" value="1"/>
</dbReference>
<gene>
    <name evidence="5" type="ORF">DWY99_04180</name>
</gene>